<evidence type="ECO:0000259" key="1">
    <source>
        <dbReference type="Pfam" id="PF11738"/>
    </source>
</evidence>
<accession>A0A7J5TW99</accession>
<dbReference type="Proteomes" id="UP000488299">
    <property type="component" value="Unassembled WGS sequence"/>
</dbReference>
<protein>
    <submittedName>
        <fullName evidence="2">DUF3298 domain-containing protein</fullName>
    </submittedName>
</protein>
<dbReference type="Gene3D" id="3.30.565.40">
    <property type="entry name" value="Fervidobacterium nodosum Rt17-B1 like"/>
    <property type="match status" value="1"/>
</dbReference>
<comment type="caution">
    <text evidence="2">The sequence shown here is derived from an EMBL/GenBank/DDBJ whole genome shotgun (WGS) entry which is preliminary data.</text>
</comment>
<keyword evidence="3" id="KW-1185">Reference proteome</keyword>
<organism evidence="2 3">
    <name type="scientific">Rudanella paleaurantiibacter</name>
    <dbReference type="NCBI Taxonomy" id="2614655"/>
    <lineage>
        <taxon>Bacteria</taxon>
        <taxon>Pseudomonadati</taxon>
        <taxon>Bacteroidota</taxon>
        <taxon>Cytophagia</taxon>
        <taxon>Cytophagales</taxon>
        <taxon>Cytophagaceae</taxon>
        <taxon>Rudanella</taxon>
    </lineage>
</organism>
<evidence type="ECO:0000313" key="2">
    <source>
        <dbReference type="EMBL" id="KAB7728703.1"/>
    </source>
</evidence>
<name>A0A7J5TW99_9BACT</name>
<dbReference type="InterPro" id="IPR021729">
    <property type="entry name" value="DUF3298"/>
</dbReference>
<evidence type="ECO:0000313" key="3">
    <source>
        <dbReference type="Proteomes" id="UP000488299"/>
    </source>
</evidence>
<dbReference type="Pfam" id="PF11738">
    <property type="entry name" value="DUF3298"/>
    <property type="match status" value="1"/>
</dbReference>
<reference evidence="2 3" key="1">
    <citation type="submission" date="2019-10" db="EMBL/GenBank/DDBJ databases">
        <title>Rudanella paleaurantiibacter sp. nov., isolated from sludge.</title>
        <authorList>
            <person name="Xu S.Q."/>
        </authorList>
    </citation>
    <scope>NUCLEOTIDE SEQUENCE [LARGE SCALE GENOMIC DNA]</scope>
    <source>
        <strain evidence="2 3">HX-22-17</strain>
    </source>
</reference>
<proteinExistence type="predicted"/>
<gene>
    <name evidence="2" type="ORF">F5984_17895</name>
</gene>
<dbReference type="Gene3D" id="3.90.640.20">
    <property type="entry name" value="Heat-shock cognate protein, ATPase"/>
    <property type="match status" value="1"/>
</dbReference>
<dbReference type="AlphaFoldDB" id="A0A7J5TW99"/>
<dbReference type="InterPro" id="IPR037126">
    <property type="entry name" value="PdaC/RsiV-like_sf"/>
</dbReference>
<sequence>MAAPVLLSMRIPTFGFIFGLLTTLWCCNQSDDLSTTTLKPITYEYTGEGRCDTAKNRGVKVSADYFELVGTSPATRSINDSLRAMVATGIINWVDSAALAQTPAARTDLSKGASLFWESYRQMGEEGRMFGGCWELEIHCDSIYSSPEILTVRQATFTYSGGAHPNTQTTLQSFDRRTGHALKLTEVVTDTTALLPLVERAFRRQQEIPANGDLEAAGYFLRDGQFFLPGTFGIGREGLIFLYNPYEIAAYAVGPIELTVPYAQLKAILRKEK</sequence>
<dbReference type="EMBL" id="WELI01000007">
    <property type="protein sequence ID" value="KAB7728703.1"/>
    <property type="molecule type" value="Genomic_DNA"/>
</dbReference>
<feature type="domain" description="DUF3298" evidence="1">
    <location>
        <begin position="192"/>
        <end position="262"/>
    </location>
</feature>